<evidence type="ECO:0000259" key="2">
    <source>
        <dbReference type="Pfam" id="PF01575"/>
    </source>
</evidence>
<reference evidence="3 4" key="1">
    <citation type="submission" date="2016-10" db="EMBL/GenBank/DDBJ databases">
        <authorList>
            <person name="de Groot N.N."/>
        </authorList>
    </citation>
    <scope>NUCLEOTIDE SEQUENCE [LARGE SCALE GENOMIC DNA]</scope>
    <source>
        <strain evidence="3 4">CGMCC 4.5681</strain>
    </source>
</reference>
<sequence>MRTFANVHELKAAVGETFGPTEWRTVTQEQVNLFADATDDHQWIHVEVDRAKEGPFGGTIAHGYLTLSLLPTFMFSMVHVDNIAMAVNFGLNKVRFPRPVPVGARVRAVGELADVKGTPAGYLATLKMTIEIEGEKRAACVAEPLYLYVPADQAASA</sequence>
<dbReference type="Gene3D" id="3.10.129.10">
    <property type="entry name" value="Hotdog Thioesterase"/>
    <property type="match status" value="1"/>
</dbReference>
<comment type="similarity">
    <text evidence="1">Belongs to the enoyl-CoA hydratase/isomerase family.</text>
</comment>
<dbReference type="Proteomes" id="UP000198683">
    <property type="component" value="Unassembled WGS sequence"/>
</dbReference>
<gene>
    <name evidence="3" type="ORF">SAMN05421874_13814</name>
</gene>
<dbReference type="AlphaFoldDB" id="A0A1G9QD45"/>
<dbReference type="CDD" id="cd03450">
    <property type="entry name" value="NodN"/>
    <property type="match status" value="1"/>
</dbReference>
<dbReference type="EMBL" id="FNFB01000038">
    <property type="protein sequence ID" value="SDM08417.1"/>
    <property type="molecule type" value="Genomic_DNA"/>
</dbReference>
<dbReference type="InterPro" id="IPR029069">
    <property type="entry name" value="HotDog_dom_sf"/>
</dbReference>
<dbReference type="InterPro" id="IPR002539">
    <property type="entry name" value="MaoC-like_dom"/>
</dbReference>
<keyword evidence="4" id="KW-1185">Reference proteome</keyword>
<evidence type="ECO:0000313" key="3">
    <source>
        <dbReference type="EMBL" id="SDM08417.1"/>
    </source>
</evidence>
<protein>
    <submittedName>
        <fullName evidence="3">Acyl dehydratase</fullName>
    </submittedName>
</protein>
<dbReference type="PANTHER" id="PTHR42993:SF1">
    <property type="entry name" value="MAOC-LIKE DEHYDRATASE DOMAIN-CONTAINING PROTEIN"/>
    <property type="match status" value="1"/>
</dbReference>
<dbReference type="OrthoDB" id="9801735at2"/>
<dbReference type="STRING" id="683260.SAMN05421874_13814"/>
<name>A0A1G9QD45_9ACTN</name>
<accession>A0A1G9QD45</accession>
<evidence type="ECO:0000256" key="1">
    <source>
        <dbReference type="ARBA" id="ARBA00005254"/>
    </source>
</evidence>
<evidence type="ECO:0000313" key="4">
    <source>
        <dbReference type="Proteomes" id="UP000198683"/>
    </source>
</evidence>
<dbReference type="Pfam" id="PF01575">
    <property type="entry name" value="MaoC_dehydratas"/>
    <property type="match status" value="1"/>
</dbReference>
<dbReference type="InterPro" id="IPR039375">
    <property type="entry name" value="NodN-like"/>
</dbReference>
<organism evidence="3 4">
    <name type="scientific">Nonomuraea maritima</name>
    <dbReference type="NCBI Taxonomy" id="683260"/>
    <lineage>
        <taxon>Bacteria</taxon>
        <taxon>Bacillati</taxon>
        <taxon>Actinomycetota</taxon>
        <taxon>Actinomycetes</taxon>
        <taxon>Streptosporangiales</taxon>
        <taxon>Streptosporangiaceae</taxon>
        <taxon>Nonomuraea</taxon>
    </lineage>
</organism>
<feature type="domain" description="MaoC-like" evidence="2">
    <location>
        <begin position="12"/>
        <end position="115"/>
    </location>
</feature>
<proteinExistence type="inferred from homology"/>
<dbReference type="PANTHER" id="PTHR42993">
    <property type="entry name" value="MAOC-LIKE DEHYDRATASE DOMAIN-CONTAINING PROTEIN"/>
    <property type="match status" value="1"/>
</dbReference>
<dbReference type="RefSeq" id="WP_090773558.1">
    <property type="nucleotide sequence ID" value="NZ_FNFB01000038.1"/>
</dbReference>
<dbReference type="SUPFAM" id="SSF54637">
    <property type="entry name" value="Thioesterase/thiol ester dehydrase-isomerase"/>
    <property type="match status" value="1"/>
</dbReference>